<feature type="binding site" evidence="15">
    <location>
        <begin position="130"/>
        <end position="133"/>
    </location>
    <ligand>
        <name>GTP</name>
        <dbReference type="ChEBI" id="CHEBI:37565"/>
    </ligand>
</feature>
<keyword evidence="13" id="KW-0460">Magnesium</keyword>
<evidence type="ECO:0000256" key="4">
    <source>
        <dbReference type="ARBA" id="ARBA00022448"/>
    </source>
</evidence>
<dbReference type="PROSITE" id="PS51417">
    <property type="entry name" value="ARF"/>
    <property type="match status" value="1"/>
</dbReference>
<keyword evidence="11 15" id="KW-0342">GTP-binding</keyword>
<evidence type="ECO:0000256" key="15">
    <source>
        <dbReference type="PIRSR" id="PIRSR606689-1"/>
    </source>
</evidence>
<dbReference type="PANTHER" id="PTHR45684">
    <property type="entry name" value="RE74312P"/>
    <property type="match status" value="1"/>
</dbReference>
<evidence type="ECO:0000256" key="6">
    <source>
        <dbReference type="ARBA" id="ARBA00022801"/>
    </source>
</evidence>
<evidence type="ECO:0000256" key="1">
    <source>
        <dbReference type="ARBA" id="ARBA00004395"/>
    </source>
</evidence>
<dbReference type="PROSITE" id="PS51422">
    <property type="entry name" value="SAR1"/>
    <property type="match status" value="1"/>
</dbReference>
<organism evidence="18 19">
    <name type="scientific">Discostella pseudostelligera</name>
    <dbReference type="NCBI Taxonomy" id="259834"/>
    <lineage>
        <taxon>Eukaryota</taxon>
        <taxon>Sar</taxon>
        <taxon>Stramenopiles</taxon>
        <taxon>Ochrophyta</taxon>
        <taxon>Bacillariophyta</taxon>
        <taxon>Coscinodiscophyceae</taxon>
        <taxon>Thalassiosirophycidae</taxon>
        <taxon>Stephanodiscales</taxon>
        <taxon>Stephanodiscaceae</taxon>
        <taxon>Discostella</taxon>
    </lineage>
</organism>
<feature type="binding site" evidence="15">
    <location>
        <position position="74"/>
    </location>
    <ligand>
        <name>GTP</name>
        <dbReference type="ChEBI" id="CHEBI:37565"/>
    </ligand>
</feature>
<dbReference type="Proteomes" id="UP001530293">
    <property type="component" value="Unassembled WGS sequence"/>
</dbReference>
<feature type="binding site" evidence="14">
    <location>
        <position position="35"/>
    </location>
    <ligand>
        <name>GTP</name>
        <dbReference type="ChEBI" id="CHEBI:37565"/>
    </ligand>
</feature>
<evidence type="ECO:0000256" key="14">
    <source>
        <dbReference type="PIRSR" id="PIRSR606687-2"/>
    </source>
</evidence>
<evidence type="ECO:0000256" key="9">
    <source>
        <dbReference type="ARBA" id="ARBA00022927"/>
    </source>
</evidence>
<dbReference type="InterPro" id="IPR005225">
    <property type="entry name" value="Small_GTP-bd"/>
</dbReference>
<evidence type="ECO:0000313" key="18">
    <source>
        <dbReference type="EMBL" id="KAL3759860.1"/>
    </source>
</evidence>
<evidence type="ECO:0000256" key="12">
    <source>
        <dbReference type="ARBA" id="ARBA00023136"/>
    </source>
</evidence>
<keyword evidence="13" id="KW-0479">Metal-binding</keyword>
<comment type="similarity">
    <text evidence="3 17">Belongs to the small GTPase superfamily. SAR1 family.</text>
</comment>
<accession>A0ABD3M720</accession>
<dbReference type="SUPFAM" id="SSF52540">
    <property type="entry name" value="P-loop containing nucleoside triphosphate hydrolases"/>
    <property type="match status" value="1"/>
</dbReference>
<evidence type="ECO:0000313" key="19">
    <source>
        <dbReference type="Proteomes" id="UP001530293"/>
    </source>
</evidence>
<gene>
    <name evidence="18" type="ORF">ACHAWU_007604</name>
</gene>
<keyword evidence="12" id="KW-0472">Membrane</keyword>
<dbReference type="EMBL" id="JALLBG020000196">
    <property type="protein sequence ID" value="KAL3759860.1"/>
    <property type="molecule type" value="Genomic_DNA"/>
</dbReference>
<feature type="binding site" evidence="16">
    <location>
        <position position="35"/>
    </location>
    <ligand>
        <name>Mg(2+)</name>
        <dbReference type="ChEBI" id="CHEBI:18420"/>
    </ligand>
</feature>
<keyword evidence="19" id="KW-1185">Reference proteome</keyword>
<dbReference type="InterPro" id="IPR027417">
    <property type="entry name" value="P-loop_NTPase"/>
</dbReference>
<evidence type="ECO:0000256" key="10">
    <source>
        <dbReference type="ARBA" id="ARBA00023034"/>
    </source>
</evidence>
<feature type="binding site" evidence="13">
    <location>
        <position position="30"/>
    </location>
    <ligand>
        <name>Mg(2+)</name>
        <dbReference type="ChEBI" id="CHEBI:18420"/>
    </ligand>
</feature>
<comment type="caution">
    <text evidence="18">The sequence shown here is derived from an EMBL/GenBank/DDBJ whole genome shotgun (WGS) entry which is preliminary data.</text>
</comment>
<protein>
    <submittedName>
        <fullName evidence="18">Uncharacterized protein</fullName>
    </submittedName>
</protein>
<evidence type="ECO:0000256" key="5">
    <source>
        <dbReference type="ARBA" id="ARBA00022741"/>
    </source>
</evidence>
<name>A0ABD3M720_9STRA</name>
<dbReference type="FunFam" id="3.40.50.300:FF:000161">
    <property type="entry name" value="Small COPII coat GTPase"/>
    <property type="match status" value="1"/>
</dbReference>
<dbReference type="CDD" id="cd00879">
    <property type="entry name" value="Sar1"/>
    <property type="match status" value="1"/>
</dbReference>
<keyword evidence="8 17" id="KW-0931">ER-Golgi transport</keyword>
<dbReference type="GO" id="GO:0005789">
    <property type="term" value="C:endoplasmic reticulum membrane"/>
    <property type="evidence" value="ECO:0007669"/>
    <property type="project" value="UniProtKB-SubCell"/>
</dbReference>
<reference evidence="18 19" key="1">
    <citation type="submission" date="2024-10" db="EMBL/GenBank/DDBJ databases">
        <title>Updated reference genomes for cyclostephanoid diatoms.</title>
        <authorList>
            <person name="Roberts W.R."/>
            <person name="Alverson A.J."/>
        </authorList>
    </citation>
    <scope>NUCLEOTIDE SEQUENCE [LARGE SCALE GENOMIC DNA]</scope>
    <source>
        <strain evidence="18 19">AJA232-27</strain>
    </source>
</reference>
<dbReference type="AlphaFoldDB" id="A0ABD3M720"/>
<feature type="binding site" evidence="14">
    <location>
        <position position="178"/>
    </location>
    <ligand>
        <name>GTP</name>
        <dbReference type="ChEBI" id="CHEBI:37565"/>
    </ligand>
</feature>
<dbReference type="Gene3D" id="3.40.50.300">
    <property type="entry name" value="P-loop containing nucleotide triphosphate hydrolases"/>
    <property type="match status" value="1"/>
</dbReference>
<dbReference type="GO" id="GO:0015031">
    <property type="term" value="P:protein transport"/>
    <property type="evidence" value="ECO:0007669"/>
    <property type="project" value="UniProtKB-KW"/>
</dbReference>
<dbReference type="SMART" id="SM00177">
    <property type="entry name" value="ARF"/>
    <property type="match status" value="1"/>
</dbReference>
<feature type="binding site" evidence="14">
    <location>
        <position position="36"/>
    </location>
    <ligand>
        <name>GTP</name>
        <dbReference type="ChEBI" id="CHEBI:37565"/>
    </ligand>
</feature>
<dbReference type="GO" id="GO:0016192">
    <property type="term" value="P:vesicle-mediated transport"/>
    <property type="evidence" value="ECO:0007669"/>
    <property type="project" value="UniProtKB-KW"/>
</dbReference>
<evidence type="ECO:0000256" key="17">
    <source>
        <dbReference type="RuleBase" id="RU003926"/>
    </source>
</evidence>
<keyword evidence="7 17" id="KW-0256">Endoplasmic reticulum</keyword>
<evidence type="ECO:0000256" key="13">
    <source>
        <dbReference type="PIRSR" id="PIRSR606687-1"/>
    </source>
</evidence>
<feature type="binding site" evidence="14">
    <location>
        <position position="34"/>
    </location>
    <ligand>
        <name>GTP</name>
        <dbReference type="ChEBI" id="CHEBI:37565"/>
    </ligand>
</feature>
<dbReference type="InterPro" id="IPR006689">
    <property type="entry name" value="Small_GTPase_ARF/SAR"/>
</dbReference>
<dbReference type="PRINTS" id="PR00328">
    <property type="entry name" value="SAR1GTPBP"/>
</dbReference>
<dbReference type="SMART" id="SM00178">
    <property type="entry name" value="SAR"/>
    <property type="match status" value="1"/>
</dbReference>
<feature type="binding site" evidence="14">
    <location>
        <position position="33"/>
    </location>
    <ligand>
        <name>GTP</name>
        <dbReference type="ChEBI" id="CHEBI:37565"/>
    </ligand>
</feature>
<dbReference type="GO" id="GO:0000139">
    <property type="term" value="C:Golgi membrane"/>
    <property type="evidence" value="ECO:0007669"/>
    <property type="project" value="UniProtKB-SubCell"/>
</dbReference>
<evidence type="ECO:0000256" key="3">
    <source>
        <dbReference type="ARBA" id="ARBA00007507"/>
    </source>
</evidence>
<keyword evidence="10 17" id="KW-0333">Golgi apparatus</keyword>
<evidence type="ECO:0000256" key="2">
    <source>
        <dbReference type="ARBA" id="ARBA00004406"/>
    </source>
</evidence>
<feature type="binding site" evidence="16">
    <location>
        <position position="52"/>
    </location>
    <ligand>
        <name>Mg(2+)</name>
        <dbReference type="ChEBI" id="CHEBI:18420"/>
    </ligand>
</feature>
<dbReference type="InterPro" id="IPR006687">
    <property type="entry name" value="Small_GTPase_SAR1"/>
</dbReference>
<feature type="binding site" evidence="14">
    <location>
        <position position="131"/>
    </location>
    <ligand>
        <name>GTP</name>
        <dbReference type="ChEBI" id="CHEBI:37565"/>
    </ligand>
</feature>
<evidence type="ECO:0000256" key="16">
    <source>
        <dbReference type="PIRSR" id="PIRSR606689-2"/>
    </source>
</evidence>
<dbReference type="NCBIfam" id="TIGR00231">
    <property type="entry name" value="small_GTP"/>
    <property type="match status" value="1"/>
</dbReference>
<keyword evidence="6" id="KW-0378">Hydrolase</keyword>
<feature type="binding site" evidence="14">
    <location>
        <position position="31"/>
    </location>
    <ligand>
        <name>GTP</name>
        <dbReference type="ChEBI" id="CHEBI:37565"/>
    </ligand>
</feature>
<proteinExistence type="inferred from homology"/>
<comment type="subcellular location">
    <subcellularLocation>
        <location evidence="2">Endoplasmic reticulum membrane</location>
        <topology evidence="2">Peripheral membrane protein</topology>
    </subcellularLocation>
    <subcellularLocation>
        <location evidence="1">Golgi apparatus membrane</location>
        <topology evidence="1">Peripheral membrane protein</topology>
    </subcellularLocation>
</comment>
<dbReference type="GO" id="GO:0016787">
    <property type="term" value="F:hydrolase activity"/>
    <property type="evidence" value="ECO:0007669"/>
    <property type="project" value="UniProtKB-KW"/>
</dbReference>
<evidence type="ECO:0000256" key="7">
    <source>
        <dbReference type="ARBA" id="ARBA00022824"/>
    </source>
</evidence>
<feature type="binding site" evidence="14">
    <location>
        <position position="130"/>
    </location>
    <ligand>
        <name>GTP</name>
        <dbReference type="ChEBI" id="CHEBI:37565"/>
    </ligand>
</feature>
<sequence length="195" mass="22287">MSIVWDWFYSILASLGLYHKNAKILFLGLDNAGKTTLLRMLKDNRAVSAEPTIHPNNEELIVGNLKLRAFDLGGHETARRLWQDYTTTVDGVVFVVDAIDRQRFPEAKRELDNLLSSDELRGVPFLVLGNKIDMPTAASEDELKYALGLQDTYGKDVMEKYDERCIACPIEVFMCSVVRRMGYKDAFQWLSRFLT</sequence>
<keyword evidence="5 14" id="KW-0547">Nucleotide-binding</keyword>
<keyword evidence="4 17" id="KW-0813">Transport</keyword>
<feature type="binding site" evidence="14">
    <location>
        <position position="133"/>
    </location>
    <ligand>
        <name>GTP</name>
        <dbReference type="ChEBI" id="CHEBI:37565"/>
    </ligand>
</feature>
<keyword evidence="9 17" id="KW-0653">Protein transport</keyword>
<feature type="binding site" evidence="15">
    <location>
        <begin position="28"/>
        <end position="35"/>
    </location>
    <ligand>
        <name>GTP</name>
        <dbReference type="ChEBI" id="CHEBI:37565"/>
    </ligand>
</feature>
<feature type="binding site" evidence="14">
    <location>
        <position position="177"/>
    </location>
    <ligand>
        <name>GTP</name>
        <dbReference type="ChEBI" id="CHEBI:37565"/>
    </ligand>
</feature>
<evidence type="ECO:0000256" key="11">
    <source>
        <dbReference type="ARBA" id="ARBA00023134"/>
    </source>
</evidence>
<dbReference type="GO" id="GO:0005525">
    <property type="term" value="F:GTP binding"/>
    <property type="evidence" value="ECO:0007669"/>
    <property type="project" value="UniProtKB-KW"/>
</dbReference>
<evidence type="ECO:0000256" key="8">
    <source>
        <dbReference type="ARBA" id="ARBA00022892"/>
    </source>
</evidence>
<dbReference type="Pfam" id="PF00025">
    <property type="entry name" value="Arf"/>
    <property type="match status" value="1"/>
</dbReference>